<dbReference type="AlphaFoldDB" id="A1RR47"/>
<dbReference type="RefSeq" id="WP_011762006.1">
    <property type="nucleotide sequence ID" value="NC_008701.1"/>
</dbReference>
<dbReference type="KEGG" id="pis:Pisl_0249"/>
<dbReference type="PROSITE" id="PS00070">
    <property type="entry name" value="ALDEHYDE_DEHYDR_CYS"/>
    <property type="match status" value="1"/>
</dbReference>
<evidence type="ECO:0000313" key="6">
    <source>
        <dbReference type="Proteomes" id="UP000002595"/>
    </source>
</evidence>
<keyword evidence="3 5" id="KW-0560">Oxidoreductase</keyword>
<dbReference type="Pfam" id="PF00171">
    <property type="entry name" value="Aldedh"/>
    <property type="match status" value="1"/>
</dbReference>
<accession>A1RR47</accession>
<feature type="domain" description="Aldehyde dehydrogenase" evidence="4">
    <location>
        <begin position="8"/>
        <end position="468"/>
    </location>
</feature>
<dbReference type="eggNOG" id="arCOG01252">
    <property type="taxonomic scope" value="Archaea"/>
</dbReference>
<name>A1RR47_PYRIL</name>
<dbReference type="InterPro" id="IPR015590">
    <property type="entry name" value="Aldehyde_DH_dom"/>
</dbReference>
<dbReference type="InterPro" id="IPR016161">
    <property type="entry name" value="Ald_DH/histidinol_DH"/>
</dbReference>
<keyword evidence="6" id="KW-1185">Reference proteome</keyword>
<gene>
    <name evidence="5" type="ordered locus">Pisl_0249</name>
</gene>
<dbReference type="STRING" id="384616.Pisl_0249"/>
<dbReference type="Gene3D" id="3.40.605.10">
    <property type="entry name" value="Aldehyde Dehydrogenase, Chain A, domain 1"/>
    <property type="match status" value="1"/>
</dbReference>
<dbReference type="InterPro" id="IPR016163">
    <property type="entry name" value="Ald_DH_C"/>
</dbReference>
<evidence type="ECO:0000256" key="1">
    <source>
        <dbReference type="ARBA" id="ARBA00009986"/>
    </source>
</evidence>
<dbReference type="EMBL" id="CP000504">
    <property type="protein sequence ID" value="ABL87429.1"/>
    <property type="molecule type" value="Genomic_DNA"/>
</dbReference>
<evidence type="ECO:0000313" key="5">
    <source>
        <dbReference type="EMBL" id="ABL87429.1"/>
    </source>
</evidence>
<comment type="similarity">
    <text evidence="1">Belongs to the aldehyde dehydrogenase family.</text>
</comment>
<dbReference type="EC" id="1.2.1.16" evidence="5"/>
<dbReference type="GeneID" id="4616871"/>
<organism evidence="5 6">
    <name type="scientific">Pyrobaculum islandicum (strain DSM 4184 / JCM 9189 / GEO3)</name>
    <dbReference type="NCBI Taxonomy" id="384616"/>
    <lineage>
        <taxon>Archaea</taxon>
        <taxon>Thermoproteota</taxon>
        <taxon>Thermoprotei</taxon>
        <taxon>Thermoproteales</taxon>
        <taxon>Thermoproteaceae</taxon>
        <taxon>Pyrobaculum</taxon>
    </lineage>
</organism>
<dbReference type="HOGENOM" id="CLU_005391_5_3_2"/>
<dbReference type="FunFam" id="3.40.605.10:FF:000007">
    <property type="entry name" value="NAD/NADP-dependent betaine aldehyde dehydrogenase"/>
    <property type="match status" value="1"/>
</dbReference>
<dbReference type="SUPFAM" id="SSF53720">
    <property type="entry name" value="ALDH-like"/>
    <property type="match status" value="1"/>
</dbReference>
<dbReference type="FunFam" id="3.40.309.10:FF:000009">
    <property type="entry name" value="Aldehyde dehydrogenase A"/>
    <property type="match status" value="1"/>
</dbReference>
<evidence type="ECO:0000256" key="3">
    <source>
        <dbReference type="ARBA" id="ARBA00023002"/>
    </source>
</evidence>
<dbReference type="PANTHER" id="PTHR11699">
    <property type="entry name" value="ALDEHYDE DEHYDROGENASE-RELATED"/>
    <property type="match status" value="1"/>
</dbReference>
<proteinExistence type="inferred from homology"/>
<sequence length="473" mass="51388">MKDVKDLIVIVNPATEEVIAELPKATREDVRRAIDAAWDAFASWSALPLRKRTRVLLKTAELAETAREDLLKTLVAESGKPIKDAEAEITRAIEIFRSSAEEAKLILEGSVPRVDAYEYPIGNENRLVVAVREPVGVVGGALSYNNPVSTFAHKVAPVIAAGNTVVVKPSSYTPLTALKFLEIMKRAGVPEGVVNVVVGSGEEIFDELIQSDKVAGINFTGSTAVGLQVAAKAASRGKKFMIAPGGSDPAVVFKDADLDAAAKIIARARYENAGQNCNATKRVFVEREVYPKFVELLLGYVKAIRVGDPMDYSTDMGPLISEKMVRAMDSVVKDALEKGAKLAAGGRRMNRRGYFYEPTVLLFDGDAEAKALREEVFGPVLPVVPFEGEEEAVRLANATQYGLQSAVFTSDYRKALRVARAIKAGAVMINDSTRVRFDALPYGGVKMSGFGWREGVRSTMIYYTEPKFLVFGL</sequence>
<dbReference type="OrthoDB" id="6342at2157"/>
<dbReference type="Proteomes" id="UP000002595">
    <property type="component" value="Chromosome"/>
</dbReference>
<protein>
    <submittedName>
        <fullName evidence="5">Succinate-semialdehyde dehydrogenase (NAD(P)(+))</fullName>
        <ecNumber evidence="5">1.2.1.16</ecNumber>
    </submittedName>
</protein>
<dbReference type="InterPro" id="IPR016160">
    <property type="entry name" value="Ald_DH_CS_CYS"/>
</dbReference>
<evidence type="ECO:0000259" key="4">
    <source>
        <dbReference type="Pfam" id="PF00171"/>
    </source>
</evidence>
<dbReference type="InterPro" id="IPR016162">
    <property type="entry name" value="Ald_DH_N"/>
</dbReference>
<reference evidence="5" key="1">
    <citation type="submission" date="2006-12" db="EMBL/GenBank/DDBJ databases">
        <title>Complete sequence of Pyrobaculum islandicum DSM 4184.</title>
        <authorList>
            <person name="Copeland A."/>
            <person name="Lucas S."/>
            <person name="Lapidus A."/>
            <person name="Barry K."/>
            <person name="Detter J.C."/>
            <person name="Glavina del Rio T."/>
            <person name="Dalin E."/>
            <person name="Tice H."/>
            <person name="Pitluck S."/>
            <person name="Meincke L."/>
            <person name="Brettin T."/>
            <person name="Bruce D."/>
            <person name="Han C."/>
            <person name="Tapia R."/>
            <person name="Gilna P."/>
            <person name="Schmutz J."/>
            <person name="Larimer F."/>
            <person name="Land M."/>
            <person name="Hauser L."/>
            <person name="Kyrpides N."/>
            <person name="Mikhailova N."/>
            <person name="Cozen A.E."/>
            <person name="Fitz-Gibbon S.T."/>
            <person name="House C.H."/>
            <person name="Saltikov C."/>
            <person name="Lowe T."/>
            <person name="Richardson P."/>
        </authorList>
    </citation>
    <scope>NUCLEOTIDE SEQUENCE [LARGE SCALE GENOMIC DNA]</scope>
    <source>
        <strain evidence="5">DSM 4184</strain>
    </source>
</reference>
<dbReference type="Gene3D" id="3.40.309.10">
    <property type="entry name" value="Aldehyde Dehydrogenase, Chain A, domain 2"/>
    <property type="match status" value="1"/>
</dbReference>
<dbReference type="GO" id="GO:0009013">
    <property type="term" value="F:succinate-semialdehyde dehydrogenase [NAD(P)+] activity"/>
    <property type="evidence" value="ECO:0007669"/>
    <property type="project" value="UniProtKB-EC"/>
</dbReference>
<evidence type="ECO:0000256" key="2">
    <source>
        <dbReference type="ARBA" id="ARBA00011881"/>
    </source>
</evidence>
<comment type="subunit">
    <text evidence="2">Homotetramer.</text>
</comment>